<keyword evidence="2" id="KW-1185">Reference proteome</keyword>
<evidence type="ECO:0000313" key="2">
    <source>
        <dbReference type="Proteomes" id="UP001199106"/>
    </source>
</evidence>
<comment type="caution">
    <text evidence="1">The sequence shown here is derived from an EMBL/GenBank/DDBJ whole genome shotgun (WGS) entry which is preliminary data.</text>
</comment>
<reference evidence="1" key="1">
    <citation type="submission" date="2021-07" db="EMBL/GenBank/DDBJ databases">
        <title>Genome Resource of American Ginseng Black Spot Pathogen Alternaria panax.</title>
        <authorList>
            <person name="Qiu C."/>
            <person name="Wang W."/>
            <person name="Liu Z."/>
        </authorList>
    </citation>
    <scope>NUCLEOTIDE SEQUENCE</scope>
    <source>
        <strain evidence="1">BNCC115425</strain>
    </source>
</reference>
<protein>
    <submittedName>
        <fullName evidence="1">Uncharacterized protein</fullName>
    </submittedName>
</protein>
<accession>A0AAD4NM65</accession>
<dbReference type="Proteomes" id="UP001199106">
    <property type="component" value="Unassembled WGS sequence"/>
</dbReference>
<proteinExistence type="predicted"/>
<evidence type="ECO:0000313" key="1">
    <source>
        <dbReference type="EMBL" id="KAG9191076.1"/>
    </source>
</evidence>
<organism evidence="1 2">
    <name type="scientific">Alternaria panax</name>
    <dbReference type="NCBI Taxonomy" id="48097"/>
    <lineage>
        <taxon>Eukaryota</taxon>
        <taxon>Fungi</taxon>
        <taxon>Dikarya</taxon>
        <taxon>Ascomycota</taxon>
        <taxon>Pezizomycotina</taxon>
        <taxon>Dothideomycetes</taxon>
        <taxon>Pleosporomycetidae</taxon>
        <taxon>Pleosporales</taxon>
        <taxon>Pleosporineae</taxon>
        <taxon>Pleosporaceae</taxon>
        <taxon>Alternaria</taxon>
        <taxon>Alternaria sect. Panax</taxon>
    </lineage>
</organism>
<dbReference type="AlphaFoldDB" id="A0AAD4NM65"/>
<name>A0AAD4NM65_9PLEO</name>
<dbReference type="EMBL" id="JAANER010000004">
    <property type="protein sequence ID" value="KAG9191076.1"/>
    <property type="molecule type" value="Genomic_DNA"/>
</dbReference>
<sequence>MTEGTRNQTEPACEDFLSTFMARLLGELSNETKHQLAGNLAFLFRSHFGEEIDRGRIHLVVGSSEDGRYHNWCLILLYDNTEMIRGCPSHNRDAMVEELFAVSARIIMNMVKESQNWNWQERSLWALYDALV</sequence>
<gene>
    <name evidence="1" type="ORF">G6011_09164</name>
</gene>